<dbReference type="EMBL" id="JAASRS010000001">
    <property type="protein sequence ID" value="NIK15316.1"/>
    <property type="molecule type" value="Genomic_DNA"/>
</dbReference>
<dbReference type="AlphaFoldDB" id="A0A846MCT2"/>
<dbReference type="RefSeq" id="WP_166910130.1">
    <property type="nucleotide sequence ID" value="NZ_JAASRS010000001.1"/>
</dbReference>
<name>A0A846MCT2_9BACL</name>
<keyword evidence="2" id="KW-1185">Reference proteome</keyword>
<gene>
    <name evidence="1" type="ORF">BDD39_001826</name>
</gene>
<reference evidence="1 2" key="1">
    <citation type="submission" date="2020-03" db="EMBL/GenBank/DDBJ databases">
        <title>Genomic Encyclopedia of Archaeal and Bacterial Type Strains, Phase II (KMG-II): from individual species to whole genera.</title>
        <authorList>
            <person name="Goeker M."/>
        </authorList>
    </citation>
    <scope>NUCLEOTIDE SEQUENCE [LARGE SCALE GENOMIC DNA]</scope>
    <source>
        <strain evidence="1 2">DSM 4749</strain>
    </source>
</reference>
<evidence type="ECO:0000313" key="1">
    <source>
        <dbReference type="EMBL" id="NIK15316.1"/>
    </source>
</evidence>
<comment type="caution">
    <text evidence="1">The sequence shown here is derived from an EMBL/GenBank/DDBJ whole genome shotgun (WGS) entry which is preliminary data.</text>
</comment>
<sequence length="158" mass="19161">MIVAPPEHHVFIVNGEYVFVPYSETDVEGFIENEMAVRIAQNEKFREFVNALTAWGDFLERFFYMNDIYFWDKETHEWNPDFRKHFDTETEALLFADRIFKMNVENYFVGYPEYSKAYIEYVLRCDEDDVPFDDGFYQFVAKKMIEDGEIRIEWEKVM</sequence>
<evidence type="ECO:0000313" key="2">
    <source>
        <dbReference type="Proteomes" id="UP000532769"/>
    </source>
</evidence>
<proteinExistence type="predicted"/>
<organism evidence="1 2">
    <name type="scientific">Saccharococcus thermophilus</name>
    <dbReference type="NCBI Taxonomy" id="29396"/>
    <lineage>
        <taxon>Bacteria</taxon>
        <taxon>Bacillati</taxon>
        <taxon>Bacillota</taxon>
        <taxon>Bacilli</taxon>
        <taxon>Bacillales</taxon>
        <taxon>Anoxybacillaceae</taxon>
        <taxon>Saccharococcus</taxon>
    </lineage>
</organism>
<accession>A0A846MCT2</accession>
<protein>
    <submittedName>
        <fullName evidence="1">Uncharacterized protein</fullName>
    </submittedName>
</protein>
<dbReference type="Proteomes" id="UP000532769">
    <property type="component" value="Unassembled WGS sequence"/>
</dbReference>